<sequence length="159" mass="18509">MGFTQICKKDETTYVSVGNRKISIPEQLSNYVTLALNLDVIIRMEIFHSDYLDDVNGNVVLVMITAKGKIIELYYHDDEDSIEDPIDYNQDNIQVREIPNAELTNRLELINVYIDTIRLCENSLRDFCSNREDSIMLWTKDHTDKLEKFLTIINSVIML</sequence>
<gene>
    <name evidence="1" type="ORF">Terrestrivirus1_320</name>
</gene>
<organism evidence="1">
    <name type="scientific">Terrestrivirus sp</name>
    <dbReference type="NCBI Taxonomy" id="2487775"/>
    <lineage>
        <taxon>Viruses</taxon>
        <taxon>Varidnaviria</taxon>
        <taxon>Bamfordvirae</taxon>
        <taxon>Nucleocytoviricota</taxon>
        <taxon>Megaviricetes</taxon>
        <taxon>Imitervirales</taxon>
        <taxon>Mimiviridae</taxon>
        <taxon>Klosneuvirinae</taxon>
    </lineage>
</organism>
<name>A0A3G4ZKT3_9VIRU</name>
<evidence type="ECO:0000313" key="1">
    <source>
        <dbReference type="EMBL" id="AYV75446.1"/>
    </source>
</evidence>
<proteinExistence type="predicted"/>
<protein>
    <submittedName>
        <fullName evidence="1">Uncharacterized protein</fullName>
    </submittedName>
</protein>
<dbReference type="EMBL" id="MK071979">
    <property type="protein sequence ID" value="AYV75446.1"/>
    <property type="molecule type" value="Genomic_DNA"/>
</dbReference>
<accession>A0A3G4ZKT3</accession>
<reference evidence="1" key="1">
    <citation type="submission" date="2018-10" db="EMBL/GenBank/DDBJ databases">
        <title>Hidden diversity of soil giant viruses.</title>
        <authorList>
            <person name="Schulz F."/>
            <person name="Alteio L."/>
            <person name="Goudeau D."/>
            <person name="Ryan E.M."/>
            <person name="Malmstrom R.R."/>
            <person name="Blanchard J."/>
            <person name="Woyke T."/>
        </authorList>
    </citation>
    <scope>NUCLEOTIDE SEQUENCE</scope>
    <source>
        <strain evidence="1">TEV1</strain>
    </source>
</reference>